<accession>Q2W8X9</accession>
<dbReference type="RefSeq" id="WP_011383334.1">
    <property type="nucleotide sequence ID" value="NC_007626.1"/>
</dbReference>
<dbReference type="STRING" id="342108.amb0892"/>
<proteinExistence type="predicted"/>
<organism evidence="1 2">
    <name type="scientific">Paramagnetospirillum magneticum (strain ATCC 700264 / AMB-1)</name>
    <name type="common">Magnetospirillum magneticum</name>
    <dbReference type="NCBI Taxonomy" id="342108"/>
    <lineage>
        <taxon>Bacteria</taxon>
        <taxon>Pseudomonadati</taxon>
        <taxon>Pseudomonadota</taxon>
        <taxon>Alphaproteobacteria</taxon>
        <taxon>Rhodospirillales</taxon>
        <taxon>Magnetospirillaceae</taxon>
        <taxon>Paramagnetospirillum</taxon>
    </lineage>
</organism>
<dbReference type="HOGENOM" id="CLU_142871_0_0_5"/>
<name>Q2W8X9_PARM1</name>
<dbReference type="EMBL" id="AP007255">
    <property type="protein sequence ID" value="BAE49696.1"/>
    <property type="molecule type" value="Genomic_DNA"/>
</dbReference>
<dbReference type="AlphaFoldDB" id="Q2W8X9"/>
<reference evidence="1 2" key="1">
    <citation type="journal article" date="2005" name="DNA Res.">
        <title>Complete genome sequence of the facultative anaerobic magnetotactic bacterium Magnetospirillum sp. strain AMB-1.</title>
        <authorList>
            <person name="Matsunaga T."/>
            <person name="Okamura Y."/>
            <person name="Fukuda Y."/>
            <person name="Wahyudi A.T."/>
            <person name="Murase Y."/>
            <person name="Takeyama H."/>
        </authorList>
    </citation>
    <scope>NUCLEOTIDE SEQUENCE [LARGE SCALE GENOMIC DNA]</scope>
    <source>
        <strain evidence="2">ATCC 700264 / AMB-1</strain>
    </source>
</reference>
<dbReference type="InterPro" id="IPR015001">
    <property type="entry name" value="DUF1850"/>
</dbReference>
<keyword evidence="2" id="KW-1185">Reference proteome</keyword>
<gene>
    <name evidence="1" type="ordered locus">amb0892</name>
</gene>
<protein>
    <submittedName>
        <fullName evidence="1">Uncharacterized conserved protein</fullName>
    </submittedName>
</protein>
<sequence>MSGLCMVVAAGLAVLTPSDHFTLAWTHSVEKVEWREDWRVESGRLALDQASVAGSGAGMEPPPEAVLRDDRWVWSPGIVMDEIVLARSDFTADWRLCVNGVCGDLKKEEGQTRLRACP</sequence>
<evidence type="ECO:0000313" key="2">
    <source>
        <dbReference type="Proteomes" id="UP000007058"/>
    </source>
</evidence>
<dbReference type="Proteomes" id="UP000007058">
    <property type="component" value="Chromosome"/>
</dbReference>
<dbReference type="Pfam" id="PF08905">
    <property type="entry name" value="DUF1850"/>
    <property type="match status" value="1"/>
</dbReference>
<dbReference type="KEGG" id="mag:amb0892"/>
<evidence type="ECO:0000313" key="1">
    <source>
        <dbReference type="EMBL" id="BAE49696.1"/>
    </source>
</evidence>